<keyword evidence="2" id="KW-1185">Reference proteome</keyword>
<organism evidence="1 2">
    <name type="scientific">Liquorilactobacillus satsumensis DSM 16230 = JCM 12392</name>
    <dbReference type="NCBI Taxonomy" id="1423801"/>
    <lineage>
        <taxon>Bacteria</taxon>
        <taxon>Bacillati</taxon>
        <taxon>Bacillota</taxon>
        <taxon>Bacilli</taxon>
        <taxon>Lactobacillales</taxon>
        <taxon>Lactobacillaceae</taxon>
        <taxon>Liquorilactobacillus</taxon>
    </lineage>
</organism>
<evidence type="ECO:0000313" key="1">
    <source>
        <dbReference type="EMBL" id="KRL99406.1"/>
    </source>
</evidence>
<comment type="caution">
    <text evidence="1">The sequence shown here is derived from an EMBL/GenBank/DDBJ whole genome shotgun (WGS) entry which is preliminary data.</text>
</comment>
<proteinExistence type="predicted"/>
<accession>A0A0R1V1L8</accession>
<name>A0A0R1V1L8_9LACO</name>
<dbReference type="PATRIC" id="fig|1423801.4.peg.103"/>
<sequence length="52" mass="6362">MNIFYRGHTRKEKEHLTIMLAFYVEHFFNNQFIFLKMIKSSGAFFKKRESVT</sequence>
<dbReference type="Proteomes" id="UP000051166">
    <property type="component" value="Unassembled WGS sequence"/>
</dbReference>
<gene>
    <name evidence="1" type="ORF">FD50_GL000101</name>
</gene>
<dbReference type="STRING" id="1423801.FD50_GL000101"/>
<dbReference type="AlphaFoldDB" id="A0A0R1V1L8"/>
<protein>
    <submittedName>
        <fullName evidence="1">Uncharacterized protein</fullName>
    </submittedName>
</protein>
<dbReference type="EMBL" id="AZFQ01000026">
    <property type="protein sequence ID" value="KRL99406.1"/>
    <property type="molecule type" value="Genomic_DNA"/>
</dbReference>
<reference evidence="1 2" key="1">
    <citation type="journal article" date="2015" name="Genome Announc.">
        <title>Expanding the biotechnology potential of lactobacilli through comparative genomics of 213 strains and associated genera.</title>
        <authorList>
            <person name="Sun Z."/>
            <person name="Harris H.M."/>
            <person name="McCann A."/>
            <person name="Guo C."/>
            <person name="Argimon S."/>
            <person name="Zhang W."/>
            <person name="Yang X."/>
            <person name="Jeffery I.B."/>
            <person name="Cooney J.C."/>
            <person name="Kagawa T.F."/>
            <person name="Liu W."/>
            <person name="Song Y."/>
            <person name="Salvetti E."/>
            <person name="Wrobel A."/>
            <person name="Rasinkangas P."/>
            <person name="Parkhill J."/>
            <person name="Rea M.C."/>
            <person name="O'Sullivan O."/>
            <person name="Ritari J."/>
            <person name="Douillard F.P."/>
            <person name="Paul Ross R."/>
            <person name="Yang R."/>
            <person name="Briner A.E."/>
            <person name="Felis G.E."/>
            <person name="de Vos W.M."/>
            <person name="Barrangou R."/>
            <person name="Klaenhammer T.R."/>
            <person name="Caufield P.W."/>
            <person name="Cui Y."/>
            <person name="Zhang H."/>
            <person name="O'Toole P.W."/>
        </authorList>
    </citation>
    <scope>NUCLEOTIDE SEQUENCE [LARGE SCALE GENOMIC DNA]</scope>
    <source>
        <strain evidence="1 2">DSM 16230</strain>
    </source>
</reference>
<evidence type="ECO:0000313" key="2">
    <source>
        <dbReference type="Proteomes" id="UP000051166"/>
    </source>
</evidence>